<dbReference type="InParanoid" id="A9V977"/>
<dbReference type="InterPro" id="IPR051617">
    <property type="entry name" value="UNC-93-like_regulator"/>
</dbReference>
<evidence type="ECO:0000313" key="11">
    <source>
        <dbReference type="Proteomes" id="UP000001357"/>
    </source>
</evidence>
<dbReference type="OMA" id="GYEWSGY"/>
<accession>A9V977</accession>
<name>A9V977_MONBE</name>
<evidence type="ECO:0000256" key="1">
    <source>
        <dbReference type="ARBA" id="ARBA00004141"/>
    </source>
</evidence>
<feature type="transmembrane region" description="Helical" evidence="9">
    <location>
        <begin position="83"/>
        <end position="100"/>
    </location>
</feature>
<keyword evidence="4 9" id="KW-0472">Membrane</keyword>
<feature type="transmembrane region" description="Helical" evidence="9">
    <location>
        <begin position="106"/>
        <end position="125"/>
    </location>
</feature>
<dbReference type="GO" id="GO:0016020">
    <property type="term" value="C:membrane"/>
    <property type="evidence" value="ECO:0007669"/>
    <property type="project" value="UniProtKB-SubCell"/>
</dbReference>
<dbReference type="Proteomes" id="UP000001357">
    <property type="component" value="Unassembled WGS sequence"/>
</dbReference>
<dbReference type="SUPFAM" id="SSF103473">
    <property type="entry name" value="MFS general substrate transporter"/>
    <property type="match status" value="1"/>
</dbReference>
<dbReference type="GO" id="GO:0055075">
    <property type="term" value="P:potassium ion homeostasis"/>
    <property type="evidence" value="ECO:0007669"/>
    <property type="project" value="InterPro"/>
</dbReference>
<evidence type="ECO:0000256" key="5">
    <source>
        <dbReference type="ARBA" id="ARBA00023180"/>
    </source>
</evidence>
<evidence type="ECO:0000256" key="4">
    <source>
        <dbReference type="ARBA" id="ARBA00023136"/>
    </source>
</evidence>
<gene>
    <name evidence="10" type="ORF">MONBRDRAFT_34054</name>
</gene>
<evidence type="ECO:0000313" key="10">
    <source>
        <dbReference type="EMBL" id="EDQ85882.1"/>
    </source>
</evidence>
<dbReference type="InterPro" id="IPR044771">
    <property type="entry name" value="UN933_plant"/>
</dbReference>
<evidence type="ECO:0000256" key="6">
    <source>
        <dbReference type="ARBA" id="ARBA00040302"/>
    </source>
</evidence>
<sequence length="461" mass="49137">MAGGEAAPLLTPGSTPARTRWSAIIAVSVAFFMLFLAFNSLQNYATSLLPGSLGSESLSVLYVSVCVFVFTAPHIAKRLGEKRTMVLGSVSYLIYMGSTIHPIRAIVLIAAVIIGFGAAILWVSVGSYITKASHPSELGRTNGMFWGIFQASGIVGNLFAYFIFEHLDGSASLFLALTAAGGVGVLILFFIPSEKTTIGTREGDDEANEGPEPSVNDVAPATPAEHLTVWQEVQKVFDILLTNRLLALGYLIIFTGLEMAFRSGEFPQLLPQKSIGMVLAFAGLGEVVGALGLSSLSDRVGCTALLWLASLTHAASMVLAIMLKNSGLPGPGPEWLGVSWIAYMASFGFGLSDALFNTQCYALIGKMFAPEHAVRAFTGFQLFQNIGSAGGYYLGVPLPMHGDKGSLGQVWIQLFLLVTGTLLYTWADLRYGRRPPTTPDVRHEIDGASLDPHPTNTSSST</sequence>
<evidence type="ECO:0000256" key="9">
    <source>
        <dbReference type="SAM" id="Phobius"/>
    </source>
</evidence>
<reference evidence="10 11" key="1">
    <citation type="journal article" date="2008" name="Nature">
        <title>The genome of the choanoflagellate Monosiga brevicollis and the origin of metazoans.</title>
        <authorList>
            <consortium name="JGI Sequencing"/>
            <person name="King N."/>
            <person name="Westbrook M.J."/>
            <person name="Young S.L."/>
            <person name="Kuo A."/>
            <person name="Abedin M."/>
            <person name="Chapman J."/>
            <person name="Fairclough S."/>
            <person name="Hellsten U."/>
            <person name="Isogai Y."/>
            <person name="Letunic I."/>
            <person name="Marr M."/>
            <person name="Pincus D."/>
            <person name="Putnam N."/>
            <person name="Rokas A."/>
            <person name="Wright K.J."/>
            <person name="Zuzow R."/>
            <person name="Dirks W."/>
            <person name="Good M."/>
            <person name="Goodstein D."/>
            <person name="Lemons D."/>
            <person name="Li W."/>
            <person name="Lyons J.B."/>
            <person name="Morris A."/>
            <person name="Nichols S."/>
            <person name="Richter D.J."/>
            <person name="Salamov A."/>
            <person name="Bork P."/>
            <person name="Lim W.A."/>
            <person name="Manning G."/>
            <person name="Miller W.T."/>
            <person name="McGinnis W."/>
            <person name="Shapiro H."/>
            <person name="Tjian R."/>
            <person name="Grigoriev I.V."/>
            <person name="Rokhsar D."/>
        </authorList>
    </citation>
    <scope>NUCLEOTIDE SEQUENCE [LARGE SCALE GENOMIC DNA]</scope>
    <source>
        <strain evidence="11">MX1 / ATCC 50154</strain>
    </source>
</reference>
<keyword evidence="3 9" id="KW-1133">Transmembrane helix</keyword>
<comment type="subcellular location">
    <subcellularLocation>
        <location evidence="1">Membrane</location>
        <topology evidence="1">Multi-pass membrane protein</topology>
    </subcellularLocation>
</comment>
<dbReference type="RefSeq" id="XP_001749361.1">
    <property type="nucleotide sequence ID" value="XM_001749309.1"/>
</dbReference>
<feature type="transmembrane region" description="Helical" evidence="9">
    <location>
        <begin position="335"/>
        <end position="356"/>
    </location>
</feature>
<feature type="transmembrane region" description="Helical" evidence="9">
    <location>
        <begin position="21"/>
        <end position="38"/>
    </location>
</feature>
<dbReference type="GeneID" id="5894657"/>
<feature type="region of interest" description="Disordered" evidence="8">
    <location>
        <begin position="438"/>
        <end position="461"/>
    </location>
</feature>
<dbReference type="AlphaFoldDB" id="A9V977"/>
<feature type="transmembrane region" description="Helical" evidence="9">
    <location>
        <begin position="245"/>
        <end position="262"/>
    </location>
</feature>
<feature type="transmembrane region" description="Helical" evidence="9">
    <location>
        <begin position="170"/>
        <end position="191"/>
    </location>
</feature>
<dbReference type="STRING" id="81824.A9V977"/>
<dbReference type="Pfam" id="PF05978">
    <property type="entry name" value="UNC-93"/>
    <property type="match status" value="1"/>
</dbReference>
<feature type="transmembrane region" description="Helical" evidence="9">
    <location>
        <begin position="407"/>
        <end position="427"/>
    </location>
</feature>
<feature type="transmembrane region" description="Helical" evidence="9">
    <location>
        <begin position="305"/>
        <end position="323"/>
    </location>
</feature>
<keyword evidence="11" id="KW-1185">Reference proteome</keyword>
<dbReference type="InterPro" id="IPR010291">
    <property type="entry name" value="Ion_channel_UNC-93"/>
</dbReference>
<dbReference type="KEGG" id="mbr:MONBRDRAFT_34054"/>
<dbReference type="PANTHER" id="PTHR23294">
    <property type="entry name" value="ET TRANSLATION PRODUCT-RELATED"/>
    <property type="match status" value="1"/>
</dbReference>
<dbReference type="EMBL" id="CH991570">
    <property type="protein sequence ID" value="EDQ85882.1"/>
    <property type="molecule type" value="Genomic_DNA"/>
</dbReference>
<protein>
    <recommendedName>
        <fullName evidence="6">UNC93-like protein MFSD11</fullName>
    </recommendedName>
    <alternativeName>
        <fullName evidence="7">Major facilitator superfamily domain-containing protein 11</fullName>
    </alternativeName>
</protein>
<proteinExistence type="predicted"/>
<organism evidence="10 11">
    <name type="scientific">Monosiga brevicollis</name>
    <name type="common">Choanoflagellate</name>
    <dbReference type="NCBI Taxonomy" id="81824"/>
    <lineage>
        <taxon>Eukaryota</taxon>
        <taxon>Choanoflagellata</taxon>
        <taxon>Craspedida</taxon>
        <taxon>Salpingoecidae</taxon>
        <taxon>Monosiga</taxon>
    </lineage>
</organism>
<dbReference type="eggNOG" id="KOG3098">
    <property type="taxonomic scope" value="Eukaryota"/>
</dbReference>
<dbReference type="Gene3D" id="1.20.1250.20">
    <property type="entry name" value="MFS general substrate transporter like domains"/>
    <property type="match status" value="2"/>
</dbReference>
<feature type="transmembrane region" description="Helical" evidence="9">
    <location>
        <begin position="376"/>
        <end position="395"/>
    </location>
</feature>
<evidence type="ECO:0000256" key="8">
    <source>
        <dbReference type="SAM" id="MobiDB-lite"/>
    </source>
</evidence>
<keyword evidence="5" id="KW-0325">Glycoprotein</keyword>
<evidence type="ECO:0000256" key="2">
    <source>
        <dbReference type="ARBA" id="ARBA00022692"/>
    </source>
</evidence>
<feature type="transmembrane region" description="Helical" evidence="9">
    <location>
        <begin position="145"/>
        <end position="164"/>
    </location>
</feature>
<feature type="transmembrane region" description="Helical" evidence="9">
    <location>
        <begin position="274"/>
        <end position="293"/>
    </location>
</feature>
<dbReference type="CDD" id="cd17338">
    <property type="entry name" value="MFS_unc93_like"/>
    <property type="match status" value="1"/>
</dbReference>
<dbReference type="InterPro" id="IPR036259">
    <property type="entry name" value="MFS_trans_sf"/>
</dbReference>
<feature type="transmembrane region" description="Helical" evidence="9">
    <location>
        <begin position="58"/>
        <end position="76"/>
    </location>
</feature>
<keyword evidence="2 9" id="KW-0812">Transmembrane</keyword>
<dbReference type="PANTHER" id="PTHR23294:SF0">
    <property type="entry name" value="UNC93-LIKE PROTEIN MFSD11"/>
    <property type="match status" value="1"/>
</dbReference>
<evidence type="ECO:0000256" key="7">
    <source>
        <dbReference type="ARBA" id="ARBA00041910"/>
    </source>
</evidence>
<evidence type="ECO:0000256" key="3">
    <source>
        <dbReference type="ARBA" id="ARBA00022989"/>
    </source>
</evidence>